<dbReference type="GO" id="GO:0006397">
    <property type="term" value="P:mRNA processing"/>
    <property type="evidence" value="ECO:0007669"/>
    <property type="project" value="InterPro"/>
</dbReference>
<name>A0A7U2N1N0_ASPFN</name>
<dbReference type="PANTHER" id="PTHR13384:SF19">
    <property type="entry name" value="G PATCH DOMAIN-CONTAINING PROTEIN 1"/>
    <property type="match status" value="1"/>
</dbReference>
<feature type="region of interest" description="Disordered" evidence="1">
    <location>
        <begin position="223"/>
        <end position="245"/>
    </location>
</feature>
<dbReference type="InterPro" id="IPR011666">
    <property type="entry name" value="DUF1604"/>
</dbReference>
<dbReference type="PANTHER" id="PTHR13384">
    <property type="entry name" value="G PATCH DOMAIN-CONTAINING PROTEIN 1"/>
    <property type="match status" value="1"/>
</dbReference>
<dbReference type="InterPro" id="IPR032752">
    <property type="entry name" value="DC-UbP/UBTD2_N"/>
</dbReference>
<evidence type="ECO:0000313" key="4">
    <source>
        <dbReference type="EMBL" id="QRD93826.1"/>
    </source>
</evidence>
<dbReference type="PROSITE" id="PS50174">
    <property type="entry name" value="G_PATCH"/>
    <property type="match status" value="1"/>
</dbReference>
<sequence length="1153" mass="126762">MSGKRARAAFEADLQTQESPYAFCGTPLPPLDAGVRDDGSYVPIWKQEVTDDRGRKRLHGAFTGGFSAGALKVVASFRYFNTVGSKEGWTPSTFVSSRQSRAKDARQQRVEDFMDEEDIREAEESRNLHITDEFSGFGSTDVDANRRGGLMDLFRSGGETMGVKLLKRMGWKEGQGVGPKVRRRAHLGDDAAYSSGSTDKTYLFAPENSRMVSFTHKTDHKGLGFEGESRLGSQKAGGDGSDEDADPFFAQRLTSQGISKRSAQKGPRRGAFGVGVLNDTGSDDEDPYSLGPQISYNRVIGKDKKKKKKLLEDVKPKVASNPLLTNKPVFISKKAIAGRNSTGFRKCHDGRLPLDGFVLADGVSSLTISAQEKKYAPPEVPKDWKCSKTPSKERDASKYVSTAEAAKASSLDPTSRAALLGEAQLPGKSIFDWMTPEARERIVKITGKTDLPPALGEKAPEGYEMSEAQKRKDLWDLVPKLDKQVAVQALTRAASGWMPYSEDPDKRSRYRTFLQVRAGLRESLPDRVSGSSTDEWVAELHEFARAAEVFKPMSGAMASRFTSASSGPKGSSDEAVSSADSLLQNPAKKPEDPAVAAAKIGMFGPMTRSNISFYPTRLLCKRLNVKPPDHVQSNPSDPAKPSDTAPGGRFQSAGYQTTGPKELVPQEVMDQLLLEAGTSSGAVEKPKPIVVEPERNEALEAERPGEEIFKAIFGSDDEDDEKGWMTNTSTADPRDKHNSPNQRSIELIERYRVKKERERESGKNSSHVVVSFLFFTANHPLGNPSVRFFKIENLFFATSLNLSFQLLISPIPNTSCDGSRPWAIKFPKSLSHTISAQGISGILELFTLLFLAEWSPVFNIYKMGCCLSTSRDNRSAYATQTATEERRPEASSRGVSSTTAAAIPSNSARVVIRSSPDHLPLNENFNAPIRRHVWYSKRRLWNRAQLDQERKEFFETRVTGKPEIWAALSAAISLMHTGDLTTAQSIIDAAGVTVPTGDLCQGAYDEQGVLYRLPQCIVSDPENLVKSNLGEDDFDTDDGKLSLDEESGDELIADDAERRRDEKGKVSERDLIRVKARLSDRGGPDMVVTVGKTQNVAYIARKLQQEAEIPKTQRVKIAYLGKILKEHVPLVDQGWKQGNVINALVVARPSPSC</sequence>
<feature type="compositionally biased region" description="Basic and acidic residues" evidence="1">
    <location>
        <begin position="1055"/>
        <end position="1065"/>
    </location>
</feature>
<dbReference type="InterPro" id="IPR038169">
    <property type="entry name" value="DC-UbP/UBTD2_N_sf"/>
</dbReference>
<feature type="compositionally biased region" description="Acidic residues" evidence="1">
    <location>
        <begin position="1044"/>
        <end position="1054"/>
    </location>
</feature>
<feature type="compositionally biased region" description="Polar residues" evidence="1">
    <location>
        <begin position="560"/>
        <end position="584"/>
    </location>
</feature>
<accession>A0A7U2N1N0</accession>
<feature type="domain" description="Ubiquitin-like" evidence="2">
    <location>
        <begin position="1072"/>
        <end position="1150"/>
    </location>
</feature>
<proteinExistence type="predicted"/>
<dbReference type="GO" id="GO:0005634">
    <property type="term" value="C:nucleus"/>
    <property type="evidence" value="ECO:0007669"/>
    <property type="project" value="TreeGrafter"/>
</dbReference>
<reference evidence="5" key="1">
    <citation type="journal article" date="2021" name="G3 (Bethesda)">
        <title>Chromosome assembled and annotated genome sequence of Aspergillus flavus NRRL 3357.</title>
        <authorList>
            <person name="Skerker J.M."/>
            <person name="Pianalto K.M."/>
            <person name="Mondo S.J."/>
            <person name="Yang K."/>
            <person name="Arkin A.P."/>
            <person name="Keller N.P."/>
            <person name="Grigoriev I.V."/>
            <person name="Louise Glass N.L."/>
        </authorList>
    </citation>
    <scope>NUCLEOTIDE SEQUENCE [LARGE SCALE GENOMIC DNA]</scope>
    <source>
        <strain evidence="5">ATCC 200026 / FGSC A1120 / IAM 13836 / NRRL 3357 / JCM 12722 / SRRC 167</strain>
    </source>
</reference>
<dbReference type="Gene3D" id="1.20.225.20">
    <property type="entry name" value="Ub domain-containing protein, DC-UbP/UBTD2, N-terminal domain"/>
    <property type="match status" value="1"/>
</dbReference>
<feature type="region of interest" description="Disordered" evidence="1">
    <location>
        <begin position="718"/>
        <end position="740"/>
    </location>
</feature>
<evidence type="ECO:0000256" key="1">
    <source>
        <dbReference type="SAM" id="MobiDB-lite"/>
    </source>
</evidence>
<feature type="region of interest" description="Disordered" evidence="1">
    <location>
        <begin position="1027"/>
        <end position="1065"/>
    </location>
</feature>
<gene>
    <name evidence="4" type="ORF">F9C07_2194112</name>
</gene>
<dbReference type="EMBL" id="CP044623">
    <property type="protein sequence ID" value="QRD93826.1"/>
    <property type="molecule type" value="Genomic_DNA"/>
</dbReference>
<dbReference type="VEuPathDB" id="FungiDB:F9C07_2194112"/>
<evidence type="ECO:0000259" key="3">
    <source>
        <dbReference type="PROSITE" id="PS50174"/>
    </source>
</evidence>
<organism evidence="4 5">
    <name type="scientific">Aspergillus flavus (strain ATCC 200026 / FGSC A1120 / IAM 13836 / NRRL 3357 / JCM 12722 / SRRC 167)</name>
    <dbReference type="NCBI Taxonomy" id="332952"/>
    <lineage>
        <taxon>Eukaryota</taxon>
        <taxon>Fungi</taxon>
        <taxon>Dikarya</taxon>
        <taxon>Ascomycota</taxon>
        <taxon>Pezizomycotina</taxon>
        <taxon>Eurotiomycetes</taxon>
        <taxon>Eurotiomycetidae</taxon>
        <taxon>Eurotiales</taxon>
        <taxon>Aspergillaceae</taxon>
        <taxon>Aspergillus</taxon>
        <taxon>Aspergillus subgen. Circumdati</taxon>
    </lineage>
</organism>
<dbReference type="SUPFAM" id="SSF48201">
    <property type="entry name" value="Uteroglobin-like"/>
    <property type="match status" value="1"/>
</dbReference>
<dbReference type="GO" id="GO:0003723">
    <property type="term" value="F:RNA binding"/>
    <property type="evidence" value="ECO:0007669"/>
    <property type="project" value="TreeGrafter"/>
</dbReference>
<dbReference type="Pfam" id="PF01585">
    <property type="entry name" value="G-patch"/>
    <property type="match status" value="1"/>
</dbReference>
<dbReference type="Pfam" id="PF16455">
    <property type="entry name" value="UBD"/>
    <property type="match status" value="1"/>
</dbReference>
<evidence type="ECO:0000313" key="5">
    <source>
        <dbReference type="Proteomes" id="UP000596276"/>
    </source>
</evidence>
<protein>
    <submittedName>
        <fullName evidence="4">RNA binding protein</fullName>
    </submittedName>
</protein>
<dbReference type="InterPro" id="IPR000467">
    <property type="entry name" value="G_patch_dom"/>
</dbReference>
<dbReference type="InterPro" id="IPR000626">
    <property type="entry name" value="Ubiquitin-like_dom"/>
</dbReference>
<keyword evidence="5" id="KW-1185">Reference proteome</keyword>
<dbReference type="Pfam" id="PF26093">
    <property type="entry name" value="HTH_TGH"/>
    <property type="match status" value="1"/>
</dbReference>
<feature type="region of interest" description="Disordered" evidence="1">
    <location>
        <begin position="559"/>
        <end position="591"/>
    </location>
</feature>
<evidence type="ECO:0000259" key="2">
    <source>
        <dbReference type="PROSITE" id="PS50053"/>
    </source>
</evidence>
<feature type="region of interest" description="Disordered" evidence="1">
    <location>
        <begin position="626"/>
        <end position="657"/>
    </location>
</feature>
<dbReference type="InterPro" id="IPR035960">
    <property type="entry name" value="Secretoglobin_sf"/>
</dbReference>
<dbReference type="InterPro" id="IPR029071">
    <property type="entry name" value="Ubiquitin-like_domsf"/>
</dbReference>
<dbReference type="AlphaFoldDB" id="A0A7U2N1N0"/>
<dbReference type="Pfam" id="PF07713">
    <property type="entry name" value="DUF1604"/>
    <property type="match status" value="1"/>
</dbReference>
<dbReference type="Proteomes" id="UP000596276">
    <property type="component" value="Chromosome 6"/>
</dbReference>
<dbReference type="VEuPathDB" id="FungiDB:AFLA_008790"/>
<dbReference type="VEuPathDB" id="FungiDB:AFLA_008789"/>
<feature type="region of interest" description="Disordered" evidence="1">
    <location>
        <begin position="878"/>
        <end position="900"/>
    </location>
</feature>
<feature type="domain" description="G-patch" evidence="3">
    <location>
        <begin position="158"/>
        <end position="228"/>
    </location>
</feature>
<dbReference type="SUPFAM" id="SSF54236">
    <property type="entry name" value="Ubiquitin-like"/>
    <property type="match status" value="1"/>
</dbReference>
<dbReference type="PROSITE" id="PS50053">
    <property type="entry name" value="UBIQUITIN_2"/>
    <property type="match status" value="1"/>
</dbReference>